<reference evidence="1" key="1">
    <citation type="submission" date="2021-10" db="EMBL/GenBank/DDBJ databases">
        <title>Collection of gut derived symbiotic bacterial strains cultured from healthy donors.</title>
        <authorList>
            <person name="Lin H."/>
            <person name="Littmann E."/>
            <person name="Claire K."/>
            <person name="Pamer E."/>
        </authorList>
    </citation>
    <scope>NUCLEOTIDE SEQUENCE</scope>
    <source>
        <strain evidence="1">MSK.23.4</strain>
    </source>
</reference>
<dbReference type="AlphaFoldDB" id="A0AAJ1AZS0"/>
<dbReference type="EMBL" id="JAJBNC010000033">
    <property type="protein sequence ID" value="MCB5495190.1"/>
    <property type="molecule type" value="Genomic_DNA"/>
</dbReference>
<comment type="caution">
    <text evidence="1">The sequence shown here is derived from an EMBL/GenBank/DDBJ whole genome shotgun (WGS) entry which is preliminary data.</text>
</comment>
<protein>
    <submittedName>
        <fullName evidence="1">Uncharacterized protein</fullName>
    </submittedName>
</protein>
<organism evidence="1 2">
    <name type="scientific">Mediterraneibacter gnavus</name>
    <name type="common">Ruminococcus gnavus</name>
    <dbReference type="NCBI Taxonomy" id="33038"/>
    <lineage>
        <taxon>Bacteria</taxon>
        <taxon>Bacillati</taxon>
        <taxon>Bacillota</taxon>
        <taxon>Clostridia</taxon>
        <taxon>Lachnospirales</taxon>
        <taxon>Lachnospiraceae</taxon>
        <taxon>Mediterraneibacter</taxon>
    </lineage>
</organism>
<name>A0AAJ1AZS0_MEDGN</name>
<evidence type="ECO:0000313" key="2">
    <source>
        <dbReference type="Proteomes" id="UP001297422"/>
    </source>
</evidence>
<dbReference type="RefSeq" id="WP_145992205.1">
    <property type="nucleotide sequence ID" value="NZ_JAAIMT010000038.1"/>
</dbReference>
<accession>A0AAJ1AZS0</accession>
<sequence length="138" mass="15733">MEQTKIKLIMVANQGKKKGGGKKGSLSLVNTKKNGKRLMFSEELLNCLEIDDEVQIGFLEDNILVVGAEINSSEPKLKLHKMGNKKVIYFKEIVEMIAEKQGISFENRTTHTWYEPTIETYEDKLIALFKPEVEKDAE</sequence>
<evidence type="ECO:0000313" key="1">
    <source>
        <dbReference type="EMBL" id="MCB5495190.1"/>
    </source>
</evidence>
<dbReference type="Proteomes" id="UP001297422">
    <property type="component" value="Unassembled WGS sequence"/>
</dbReference>
<gene>
    <name evidence="1" type="ORF">LIQ10_15860</name>
</gene>
<proteinExistence type="predicted"/>